<name>A0A2J8G0Y6_VIBDI</name>
<dbReference type="NCBIfam" id="NF033411">
    <property type="entry name" value="small_mem_YnhF"/>
    <property type="match status" value="1"/>
</dbReference>
<evidence type="ECO:0000313" key="2">
    <source>
        <dbReference type="EMBL" id="PNI03151.1"/>
    </source>
</evidence>
<evidence type="ECO:0000313" key="3">
    <source>
        <dbReference type="EMBL" id="PNI03991.1"/>
    </source>
</evidence>
<dbReference type="Proteomes" id="UP000236449">
    <property type="component" value="Unassembled WGS sequence"/>
</dbReference>
<dbReference type="EMBL" id="POSM01000002">
    <property type="protein sequence ID" value="PNI03151.1"/>
    <property type="molecule type" value="Genomic_DNA"/>
</dbReference>
<dbReference type="InterPro" id="IPR047743">
    <property type="entry name" value="YnhF-like"/>
</dbReference>
<protein>
    <submittedName>
        <fullName evidence="3">YnhF family membrane protein</fullName>
    </submittedName>
</protein>
<dbReference type="RefSeq" id="WP_042483562.1">
    <property type="nucleotide sequence ID" value="NZ_CBCRWT010000038.1"/>
</dbReference>
<sequence length="29" mass="3128">MEHDLKFAVIATAVIFTVLVGFGLIAITH</sequence>
<keyword evidence="1" id="KW-1133">Transmembrane helix</keyword>
<reference evidence="4 5" key="1">
    <citation type="submission" date="2018-01" db="EMBL/GenBank/DDBJ databases">
        <title>Draft genome sequences of six Vibrio diazotrophicus strains isolated from deep-sea sediments of the Baltic Sea.</title>
        <authorList>
            <person name="Castillo D."/>
            <person name="Vandieken V."/>
            <person name="Chiang O."/>
            <person name="Middelboe M."/>
        </authorList>
    </citation>
    <scope>NUCLEOTIDE SEQUENCE [LARGE SCALE GENOMIC DNA]</scope>
    <source>
        <strain evidence="3 4">60.27F</strain>
        <strain evidence="2 5">65.10M</strain>
    </source>
</reference>
<organism evidence="3 4">
    <name type="scientific">Vibrio diazotrophicus</name>
    <dbReference type="NCBI Taxonomy" id="685"/>
    <lineage>
        <taxon>Bacteria</taxon>
        <taxon>Pseudomonadati</taxon>
        <taxon>Pseudomonadota</taxon>
        <taxon>Gammaproteobacteria</taxon>
        <taxon>Vibrionales</taxon>
        <taxon>Vibrionaceae</taxon>
        <taxon>Vibrio</taxon>
    </lineage>
</organism>
<dbReference type="EMBL" id="POSK01000010">
    <property type="protein sequence ID" value="PNI03991.1"/>
    <property type="molecule type" value="Genomic_DNA"/>
</dbReference>
<accession>A0A2J8G0Y6</accession>
<keyword evidence="5" id="KW-1185">Reference proteome</keyword>
<comment type="caution">
    <text evidence="3">The sequence shown here is derived from an EMBL/GenBank/DDBJ whole genome shotgun (WGS) entry which is preliminary data.</text>
</comment>
<keyword evidence="1" id="KW-0812">Transmembrane</keyword>
<dbReference type="GeneID" id="94025217"/>
<proteinExistence type="predicted"/>
<evidence type="ECO:0000256" key="1">
    <source>
        <dbReference type="SAM" id="Phobius"/>
    </source>
</evidence>
<gene>
    <name evidence="3" type="primary">ynhF</name>
    <name evidence="3" type="ORF">C1N32_15660</name>
    <name evidence="2" type="ORF">C1O25_02635</name>
</gene>
<feature type="transmembrane region" description="Helical" evidence="1">
    <location>
        <begin position="7"/>
        <end position="27"/>
    </location>
</feature>
<dbReference type="Proteomes" id="UP000236547">
    <property type="component" value="Unassembled WGS sequence"/>
</dbReference>
<evidence type="ECO:0000313" key="4">
    <source>
        <dbReference type="Proteomes" id="UP000236449"/>
    </source>
</evidence>
<evidence type="ECO:0000313" key="5">
    <source>
        <dbReference type="Proteomes" id="UP000236547"/>
    </source>
</evidence>
<keyword evidence="1" id="KW-0472">Membrane</keyword>
<dbReference type="AlphaFoldDB" id="A0A2J8G0Y6"/>